<feature type="transmembrane region" description="Helical" evidence="1">
    <location>
        <begin position="61"/>
        <end position="80"/>
    </location>
</feature>
<gene>
    <name evidence="2" type="ORF">QE152_g39214</name>
</gene>
<organism evidence="2 3">
    <name type="scientific">Popillia japonica</name>
    <name type="common">Japanese beetle</name>
    <dbReference type="NCBI Taxonomy" id="7064"/>
    <lineage>
        <taxon>Eukaryota</taxon>
        <taxon>Metazoa</taxon>
        <taxon>Ecdysozoa</taxon>
        <taxon>Arthropoda</taxon>
        <taxon>Hexapoda</taxon>
        <taxon>Insecta</taxon>
        <taxon>Pterygota</taxon>
        <taxon>Neoptera</taxon>
        <taxon>Endopterygota</taxon>
        <taxon>Coleoptera</taxon>
        <taxon>Polyphaga</taxon>
        <taxon>Scarabaeiformia</taxon>
        <taxon>Scarabaeidae</taxon>
        <taxon>Rutelinae</taxon>
        <taxon>Popillia</taxon>
    </lineage>
</organism>
<proteinExistence type="predicted"/>
<evidence type="ECO:0000313" key="3">
    <source>
        <dbReference type="Proteomes" id="UP001458880"/>
    </source>
</evidence>
<evidence type="ECO:0008006" key="4">
    <source>
        <dbReference type="Google" id="ProtNLM"/>
    </source>
</evidence>
<evidence type="ECO:0000313" key="2">
    <source>
        <dbReference type="EMBL" id="KAK9680289.1"/>
    </source>
</evidence>
<comment type="caution">
    <text evidence="2">The sequence shown here is derived from an EMBL/GenBank/DDBJ whole genome shotgun (WGS) entry which is preliminary data.</text>
</comment>
<dbReference type="EMBL" id="JASPKY010000916">
    <property type="protein sequence ID" value="KAK9680289.1"/>
    <property type="molecule type" value="Genomic_DNA"/>
</dbReference>
<reference evidence="2 3" key="1">
    <citation type="journal article" date="2024" name="BMC Genomics">
        <title>De novo assembly and annotation of Popillia japonica's genome with initial clues to its potential as an invasive pest.</title>
        <authorList>
            <person name="Cucini C."/>
            <person name="Boschi S."/>
            <person name="Funari R."/>
            <person name="Cardaioli E."/>
            <person name="Iannotti N."/>
            <person name="Marturano G."/>
            <person name="Paoli F."/>
            <person name="Bruttini M."/>
            <person name="Carapelli A."/>
            <person name="Frati F."/>
            <person name="Nardi F."/>
        </authorList>
    </citation>
    <scope>NUCLEOTIDE SEQUENCE [LARGE SCALE GENOMIC DNA]</scope>
    <source>
        <strain evidence="2">DMR45628</strain>
    </source>
</reference>
<keyword evidence="1" id="KW-0812">Transmembrane</keyword>
<dbReference type="Proteomes" id="UP001458880">
    <property type="component" value="Unassembled WGS sequence"/>
</dbReference>
<dbReference type="AlphaFoldDB" id="A0AAW1HV67"/>
<accession>A0AAW1HV67</accession>
<evidence type="ECO:0000256" key="1">
    <source>
        <dbReference type="SAM" id="Phobius"/>
    </source>
</evidence>
<keyword evidence="3" id="KW-1185">Reference proteome</keyword>
<sequence>MIASTFGASASKTDRSDCDTIAKKLSRNPSGFQWYKSGSKLSLADYVEVDSNTSFTLDEKLLIVMMAVNVIISCVLCWLLNEYTRKVVDCAAVLGHTEEEEDMEFDVWK</sequence>
<name>A0AAW1HV67_POPJA</name>
<protein>
    <recommendedName>
        <fullName evidence="4">Transmembrane protein</fullName>
    </recommendedName>
</protein>
<keyword evidence="1" id="KW-0472">Membrane</keyword>
<keyword evidence="1" id="KW-1133">Transmembrane helix</keyword>